<dbReference type="EMBL" id="MU277205">
    <property type="protein sequence ID" value="KAI0062999.1"/>
    <property type="molecule type" value="Genomic_DNA"/>
</dbReference>
<proteinExistence type="predicted"/>
<reference evidence="1" key="2">
    <citation type="journal article" date="2022" name="New Phytol.">
        <title>Evolutionary transition to the ectomycorrhizal habit in the genomes of a hyperdiverse lineage of mushroom-forming fungi.</title>
        <authorList>
            <person name="Looney B."/>
            <person name="Miyauchi S."/>
            <person name="Morin E."/>
            <person name="Drula E."/>
            <person name="Courty P.E."/>
            <person name="Kohler A."/>
            <person name="Kuo A."/>
            <person name="LaButti K."/>
            <person name="Pangilinan J."/>
            <person name="Lipzen A."/>
            <person name="Riley R."/>
            <person name="Andreopoulos W."/>
            <person name="He G."/>
            <person name="Johnson J."/>
            <person name="Nolan M."/>
            <person name="Tritt A."/>
            <person name="Barry K.W."/>
            <person name="Grigoriev I.V."/>
            <person name="Nagy L.G."/>
            <person name="Hibbett D."/>
            <person name="Henrissat B."/>
            <person name="Matheny P.B."/>
            <person name="Labbe J."/>
            <person name="Martin F.M."/>
        </authorList>
    </citation>
    <scope>NUCLEOTIDE SEQUENCE</scope>
    <source>
        <strain evidence="1">HHB10654</strain>
    </source>
</reference>
<sequence>MHEHPLPPADLTRARQGATVDAASIRSYLYGHASWEQHERVVRVMSKDPAFDNSKRAFMSRTELYARALAMSNHIYELQDQLGWSTEETRRAIDLLDESTPFVLHETAFEPVLRSQASEPLLSKYGALVANRGIVGCYLQTELGHGSNVAALETTATFLPATQEFEIHSPTLTSTKWWIGALGKTATHGVVQAQLILPDGKNAGPHLFFVQLRSLEDHVPMSGIVIGDIGPKAMGGTAPLDNGYARFDHVRIPHENMLSRFAQVTPDGRYVKPPHAKISYGGMLYIRSGMVTTAGRALAEAATISLRYATVRRQGQRNADGSEQQVIAYPSTYYRLVPILARAYVFIKLGRQLRDTFSETAERLASGDTSSLGEMHATTSGLKVLATTTSIRDVEVARRAMGGHGYSTFAGLGRLYARILPSATYEGDNFVLDQQVVRAAIKAYRALPHTGAQFSPSTRYLRLLLSPQPAPPALFSAPDDNPEQIVLLLEHRAARVVQAHMQTADEGALDAGAAQRLSSAVTDAFVARQVGDMILGLQASSLSAIDRAVIRQLYILYLLTTMEAGLIDFLSLGILPVPAAGGPDPVRALRGMISDLCLKLLPEAIGLSDAFGFTDWELDSALGVYDGRVYEALWERAKDSPLNEHEVTPEYERHIKPVLERGRRRAFAGKAKL</sequence>
<keyword evidence="2" id="KW-1185">Reference proteome</keyword>
<accession>A0ACB8T2T4</accession>
<evidence type="ECO:0000313" key="2">
    <source>
        <dbReference type="Proteomes" id="UP000814140"/>
    </source>
</evidence>
<organism evidence="1 2">
    <name type="scientific">Artomyces pyxidatus</name>
    <dbReference type="NCBI Taxonomy" id="48021"/>
    <lineage>
        <taxon>Eukaryota</taxon>
        <taxon>Fungi</taxon>
        <taxon>Dikarya</taxon>
        <taxon>Basidiomycota</taxon>
        <taxon>Agaricomycotina</taxon>
        <taxon>Agaricomycetes</taxon>
        <taxon>Russulales</taxon>
        <taxon>Auriscalpiaceae</taxon>
        <taxon>Artomyces</taxon>
    </lineage>
</organism>
<name>A0ACB8T2T4_9AGAM</name>
<dbReference type="Proteomes" id="UP000814140">
    <property type="component" value="Unassembled WGS sequence"/>
</dbReference>
<gene>
    <name evidence="1" type="ORF">BV25DRAFT_1915731</name>
</gene>
<protein>
    <submittedName>
        <fullName evidence="1">Peroxisomal oxidase</fullName>
    </submittedName>
</protein>
<evidence type="ECO:0000313" key="1">
    <source>
        <dbReference type="EMBL" id="KAI0062999.1"/>
    </source>
</evidence>
<reference evidence="1" key="1">
    <citation type="submission" date="2021-03" db="EMBL/GenBank/DDBJ databases">
        <authorList>
            <consortium name="DOE Joint Genome Institute"/>
            <person name="Ahrendt S."/>
            <person name="Looney B.P."/>
            <person name="Miyauchi S."/>
            <person name="Morin E."/>
            <person name="Drula E."/>
            <person name="Courty P.E."/>
            <person name="Chicoki N."/>
            <person name="Fauchery L."/>
            <person name="Kohler A."/>
            <person name="Kuo A."/>
            <person name="Labutti K."/>
            <person name="Pangilinan J."/>
            <person name="Lipzen A."/>
            <person name="Riley R."/>
            <person name="Andreopoulos W."/>
            <person name="He G."/>
            <person name="Johnson J."/>
            <person name="Barry K.W."/>
            <person name="Grigoriev I.V."/>
            <person name="Nagy L."/>
            <person name="Hibbett D."/>
            <person name="Henrissat B."/>
            <person name="Matheny P.B."/>
            <person name="Labbe J."/>
            <person name="Martin F."/>
        </authorList>
    </citation>
    <scope>NUCLEOTIDE SEQUENCE</scope>
    <source>
        <strain evidence="1">HHB10654</strain>
    </source>
</reference>
<comment type="caution">
    <text evidence="1">The sequence shown here is derived from an EMBL/GenBank/DDBJ whole genome shotgun (WGS) entry which is preliminary data.</text>
</comment>